<dbReference type="Proteomes" id="UP000244093">
    <property type="component" value="Unassembled WGS sequence"/>
</dbReference>
<accession>A0A2R7Y7Z3</accession>
<reference evidence="9 10" key="1">
    <citation type="journal article" date="2018" name="Syst. Appl. Microbiol.">
        <title>A new symbiotic nanoarchaeote (Candidatus Nanoclepta minutus) and its host (Zestosphaera tikiterensis gen. nov., sp. nov.) from a New Zealand hot spring.</title>
        <authorList>
            <person name="St John E."/>
            <person name="Liu Y."/>
            <person name="Podar M."/>
            <person name="Stott M.B."/>
            <person name="Meneghin J."/>
            <person name="Chen Z."/>
            <person name="Lagutin K."/>
            <person name="Mitchell K."/>
            <person name="Reysenbach A.L."/>
        </authorList>
    </citation>
    <scope>NUCLEOTIDE SEQUENCE [LARGE SCALE GENOMIC DNA]</scope>
    <source>
        <strain evidence="9">NZ3</strain>
    </source>
</reference>
<dbReference type="CDD" id="cd00077">
    <property type="entry name" value="HDc"/>
    <property type="match status" value="1"/>
</dbReference>
<evidence type="ECO:0000256" key="4">
    <source>
        <dbReference type="ARBA" id="ARBA00011738"/>
    </source>
</evidence>
<comment type="subunit">
    <text evidence="4">Homodimer.</text>
</comment>
<dbReference type="InterPro" id="IPR006674">
    <property type="entry name" value="HD_domain"/>
</dbReference>
<evidence type="ECO:0000313" key="9">
    <source>
        <dbReference type="EMBL" id="PUA33596.1"/>
    </source>
</evidence>
<dbReference type="GO" id="GO:0046872">
    <property type="term" value="F:metal ion binding"/>
    <property type="evidence" value="ECO:0007669"/>
    <property type="project" value="UniProtKB-KW"/>
</dbReference>
<dbReference type="PANTHER" id="PTHR11845">
    <property type="entry name" value="5'-DEOXYNUCLEOTIDASE HDDC2"/>
    <property type="match status" value="1"/>
</dbReference>
<evidence type="ECO:0000256" key="1">
    <source>
        <dbReference type="ARBA" id="ARBA00001638"/>
    </source>
</evidence>
<name>A0A2R7Y7Z3_9CREN</name>
<evidence type="ECO:0000313" key="10">
    <source>
        <dbReference type="Proteomes" id="UP000244093"/>
    </source>
</evidence>
<dbReference type="SUPFAM" id="SSF109604">
    <property type="entry name" value="HD-domain/PDEase-like"/>
    <property type="match status" value="1"/>
</dbReference>
<organism evidence="9 10">
    <name type="scientific">Zestosphaera tikiterensis</name>
    <dbReference type="NCBI Taxonomy" id="1973259"/>
    <lineage>
        <taxon>Archaea</taxon>
        <taxon>Thermoproteota</taxon>
        <taxon>Thermoprotei</taxon>
        <taxon>Desulfurococcales</taxon>
        <taxon>Desulfurococcaceae</taxon>
        <taxon>Zestosphaera</taxon>
    </lineage>
</organism>
<dbReference type="GO" id="GO:0002953">
    <property type="term" value="F:5'-deoxynucleotidase activity"/>
    <property type="evidence" value="ECO:0007669"/>
    <property type="project" value="UniProtKB-EC"/>
</dbReference>
<dbReference type="Gene3D" id="1.10.3210.10">
    <property type="entry name" value="Hypothetical protein af1432"/>
    <property type="match status" value="1"/>
</dbReference>
<evidence type="ECO:0000256" key="3">
    <source>
        <dbReference type="ARBA" id="ARBA00001941"/>
    </source>
</evidence>
<protein>
    <recommendedName>
        <fullName evidence="5">5'-deoxynucleotidase</fullName>
        <ecNumber evidence="5">3.1.3.89</ecNumber>
    </recommendedName>
</protein>
<comment type="catalytic activity">
    <reaction evidence="1">
        <text>a 2'-deoxyribonucleoside 5'-phosphate + H2O = a 2'-deoxyribonucleoside + phosphate</text>
        <dbReference type="Rhea" id="RHEA:36167"/>
        <dbReference type="ChEBI" id="CHEBI:15377"/>
        <dbReference type="ChEBI" id="CHEBI:18274"/>
        <dbReference type="ChEBI" id="CHEBI:43474"/>
        <dbReference type="ChEBI" id="CHEBI:65317"/>
        <dbReference type="EC" id="3.1.3.89"/>
    </reaction>
</comment>
<gene>
    <name evidence="9" type="ORF">B7O98_04045</name>
</gene>
<keyword evidence="7" id="KW-0378">Hydrolase</keyword>
<comment type="cofactor">
    <cofactor evidence="2">
        <name>Mn(2+)</name>
        <dbReference type="ChEBI" id="CHEBI:29035"/>
    </cofactor>
</comment>
<dbReference type="InterPro" id="IPR003607">
    <property type="entry name" value="HD/PDEase_dom"/>
</dbReference>
<dbReference type="SMART" id="SM00471">
    <property type="entry name" value="HDc"/>
    <property type="match status" value="1"/>
</dbReference>
<comment type="caution">
    <text evidence="9">The sequence shown here is derived from an EMBL/GenBank/DDBJ whole genome shotgun (WGS) entry which is preliminary data.</text>
</comment>
<dbReference type="PANTHER" id="PTHR11845:SF13">
    <property type="entry name" value="5'-DEOXYNUCLEOTIDASE HDDC2"/>
    <property type="match status" value="1"/>
</dbReference>
<sequence length="189" mass="20804">MTNLSKVMNLKYVSRTGWMLRGVPNALAETVASHTFEVSLIALIIAEEVSNSCGKVDVEKILKMSLIHDIPEAVMGDVVKWVKSRLGKDIESLELEALSELGLSKYAPLITELNKGESLEALIVKLADYTSTTLQSLKYLKAGYVEVKEISENNVKAIKELLSKDALKPCKEVLIKTLINLGLEDLSKS</sequence>
<dbReference type="AlphaFoldDB" id="A0A2R7Y7Z3"/>
<dbReference type="EMBL" id="NBVN01000002">
    <property type="protein sequence ID" value="PUA33596.1"/>
    <property type="molecule type" value="Genomic_DNA"/>
</dbReference>
<evidence type="ECO:0000256" key="5">
    <source>
        <dbReference type="ARBA" id="ARBA00012964"/>
    </source>
</evidence>
<keyword evidence="6" id="KW-0479">Metal-binding</keyword>
<evidence type="ECO:0000256" key="2">
    <source>
        <dbReference type="ARBA" id="ARBA00001936"/>
    </source>
</evidence>
<dbReference type="EC" id="3.1.3.89" evidence="5"/>
<evidence type="ECO:0000256" key="7">
    <source>
        <dbReference type="ARBA" id="ARBA00022801"/>
    </source>
</evidence>
<feature type="domain" description="HD/PDEase" evidence="8">
    <location>
        <begin position="27"/>
        <end position="142"/>
    </location>
</feature>
<dbReference type="InterPro" id="IPR039356">
    <property type="entry name" value="YfbR/HDDC2"/>
</dbReference>
<comment type="cofactor">
    <cofactor evidence="3">
        <name>Co(2+)</name>
        <dbReference type="ChEBI" id="CHEBI:48828"/>
    </cofactor>
</comment>
<evidence type="ECO:0000259" key="8">
    <source>
        <dbReference type="SMART" id="SM00471"/>
    </source>
</evidence>
<dbReference type="Pfam" id="PF13023">
    <property type="entry name" value="HD_3"/>
    <property type="match status" value="1"/>
</dbReference>
<proteinExistence type="predicted"/>
<evidence type="ECO:0000256" key="6">
    <source>
        <dbReference type="ARBA" id="ARBA00022723"/>
    </source>
</evidence>